<evidence type="ECO:0000313" key="1">
    <source>
        <dbReference type="EMBL" id="ERM95688.1"/>
    </source>
</evidence>
<dbReference type="EMBL" id="KI397474">
    <property type="protein sequence ID" value="ERM95688.1"/>
    <property type="molecule type" value="Genomic_DNA"/>
</dbReference>
<dbReference type="Proteomes" id="UP000017836">
    <property type="component" value="Unassembled WGS sequence"/>
</dbReference>
<gene>
    <name evidence="1" type="ORF">AMTR_s00023p00215350</name>
</gene>
<dbReference type="AlphaFoldDB" id="W1NJM0"/>
<sequence length="107" mass="12232">MGKGAKEIAEVMAKVKLEPTKNGFSRKMEEDVELKVKKGSMEEDMEEAKVDLEIESEVLGLNDSSSKGGEDRLVRTIDLFMVPSPIDPHTQVGFCFFEYRFFSFFIW</sequence>
<protein>
    <submittedName>
        <fullName evidence="1">Uncharacterized protein</fullName>
    </submittedName>
</protein>
<evidence type="ECO:0000313" key="2">
    <source>
        <dbReference type="Proteomes" id="UP000017836"/>
    </source>
</evidence>
<dbReference type="Gramene" id="ERM95688">
    <property type="protein sequence ID" value="ERM95688"/>
    <property type="gene ID" value="AMTR_s00023p00215350"/>
</dbReference>
<reference evidence="2" key="1">
    <citation type="journal article" date="2013" name="Science">
        <title>The Amborella genome and the evolution of flowering plants.</title>
        <authorList>
            <consortium name="Amborella Genome Project"/>
        </authorList>
    </citation>
    <scope>NUCLEOTIDE SEQUENCE [LARGE SCALE GENOMIC DNA]</scope>
</reference>
<accession>W1NJM0</accession>
<keyword evidence="2" id="KW-1185">Reference proteome</keyword>
<dbReference type="HOGENOM" id="CLU_2213448_0_0_1"/>
<organism evidence="1 2">
    <name type="scientific">Amborella trichopoda</name>
    <dbReference type="NCBI Taxonomy" id="13333"/>
    <lineage>
        <taxon>Eukaryota</taxon>
        <taxon>Viridiplantae</taxon>
        <taxon>Streptophyta</taxon>
        <taxon>Embryophyta</taxon>
        <taxon>Tracheophyta</taxon>
        <taxon>Spermatophyta</taxon>
        <taxon>Magnoliopsida</taxon>
        <taxon>Amborellales</taxon>
        <taxon>Amborellaceae</taxon>
        <taxon>Amborella</taxon>
    </lineage>
</organism>
<name>W1NJM0_AMBTC</name>
<proteinExistence type="predicted"/>